<dbReference type="AlphaFoldDB" id="A0AAN7PLZ1"/>
<feature type="region of interest" description="Disordered" evidence="2">
    <location>
        <begin position="1"/>
        <end position="52"/>
    </location>
</feature>
<protein>
    <submittedName>
        <fullName evidence="3">Uncharacterized protein</fullName>
    </submittedName>
</protein>
<name>A0AAN7PLZ1_9COLE</name>
<accession>A0AAN7PLZ1</accession>
<evidence type="ECO:0000313" key="3">
    <source>
        <dbReference type="EMBL" id="KAK4883926.1"/>
    </source>
</evidence>
<feature type="compositionally biased region" description="Basic and acidic residues" evidence="2">
    <location>
        <begin position="36"/>
        <end position="45"/>
    </location>
</feature>
<evidence type="ECO:0000256" key="2">
    <source>
        <dbReference type="SAM" id="MobiDB-lite"/>
    </source>
</evidence>
<keyword evidence="4" id="KW-1185">Reference proteome</keyword>
<gene>
    <name evidence="3" type="ORF">RN001_000197</name>
</gene>
<keyword evidence="1" id="KW-0175">Coiled coil</keyword>
<comment type="caution">
    <text evidence="3">The sequence shown here is derived from an EMBL/GenBank/DDBJ whole genome shotgun (WGS) entry which is preliminary data.</text>
</comment>
<organism evidence="3 4">
    <name type="scientific">Aquatica leii</name>
    <dbReference type="NCBI Taxonomy" id="1421715"/>
    <lineage>
        <taxon>Eukaryota</taxon>
        <taxon>Metazoa</taxon>
        <taxon>Ecdysozoa</taxon>
        <taxon>Arthropoda</taxon>
        <taxon>Hexapoda</taxon>
        <taxon>Insecta</taxon>
        <taxon>Pterygota</taxon>
        <taxon>Neoptera</taxon>
        <taxon>Endopterygota</taxon>
        <taxon>Coleoptera</taxon>
        <taxon>Polyphaga</taxon>
        <taxon>Elateriformia</taxon>
        <taxon>Elateroidea</taxon>
        <taxon>Lampyridae</taxon>
        <taxon>Luciolinae</taxon>
        <taxon>Aquatica</taxon>
    </lineage>
</organism>
<evidence type="ECO:0000313" key="4">
    <source>
        <dbReference type="Proteomes" id="UP001353858"/>
    </source>
</evidence>
<reference evidence="4" key="1">
    <citation type="submission" date="2023-01" db="EMBL/GenBank/DDBJ databases">
        <title>Key to firefly adult light organ development and bioluminescence: homeobox transcription factors regulate luciferase expression and transportation to peroxisome.</title>
        <authorList>
            <person name="Fu X."/>
        </authorList>
    </citation>
    <scope>NUCLEOTIDE SEQUENCE [LARGE SCALE GENOMIC DNA]</scope>
</reference>
<feature type="coiled-coil region" evidence="1">
    <location>
        <begin position="318"/>
        <end position="352"/>
    </location>
</feature>
<proteinExistence type="predicted"/>
<dbReference type="EMBL" id="JARPUR010000001">
    <property type="protein sequence ID" value="KAK4883926.1"/>
    <property type="molecule type" value="Genomic_DNA"/>
</dbReference>
<evidence type="ECO:0000256" key="1">
    <source>
        <dbReference type="SAM" id="Coils"/>
    </source>
</evidence>
<feature type="compositionally biased region" description="Polar residues" evidence="2">
    <location>
        <begin position="8"/>
        <end position="20"/>
    </location>
</feature>
<feature type="compositionally biased region" description="Acidic residues" evidence="2">
    <location>
        <begin position="21"/>
        <end position="35"/>
    </location>
</feature>
<sequence length="426" mass="49218">MKDKERLTSVTTENLSVSTINDEDAEYDTQLIEDLDASKDPKVSQDSEASYTPNASQILITSQDETLLWDSQKNRINLLKPSGKEQISKKNDFNTQLLTLQGLLIEHSESQIENDLSKLNMSAMPSNNSYVQQSTVSKIILRKPETYQTRDIDAAAADCLKYLELKIDVVLLDKFKQTKRRNYEWEGNTEDKSLYNVWHQIASDVEGLPKLVSEDAALENDLQTPPVSFLDASILTDILSVDKPKEVPATSNDSNTALATTSRPDRVEQVTRNICFVQKTICSKVFYNVLPYPKEINTDSKKKRKKEYTPNVITSDKWVEYHEECEKLKMEKEREKQERKQAREMSDKLDWELFTRNINAENFKVEEKRKLLCMQLNIEKCDPTKLSMYTRVDLNVKSELEFCSNRLLDLTGHVRLFEKKPVTLEY</sequence>
<dbReference type="Proteomes" id="UP001353858">
    <property type="component" value="Unassembled WGS sequence"/>
</dbReference>